<dbReference type="SUPFAM" id="SSF56219">
    <property type="entry name" value="DNase I-like"/>
    <property type="match status" value="1"/>
</dbReference>
<feature type="region of interest" description="Disordered" evidence="8">
    <location>
        <begin position="1"/>
        <end position="33"/>
    </location>
</feature>
<comment type="caution">
    <text evidence="10">The sequence shown here is derived from an EMBL/GenBank/DDBJ whole genome shotgun (WGS) entry which is preliminary data.</text>
</comment>
<dbReference type="OrthoDB" id="498125at2759"/>
<evidence type="ECO:0000256" key="2">
    <source>
        <dbReference type="ARBA" id="ARBA00022723"/>
    </source>
</evidence>
<dbReference type="EMBL" id="SWKU01000010">
    <property type="protein sequence ID" value="KAF3003222.1"/>
    <property type="molecule type" value="Genomic_DNA"/>
</dbReference>
<dbReference type="PANTHER" id="PTHR22748:SF14">
    <property type="entry name" value="ENDONUCLEASE_EXONUCLEASE_PHOSPHATASE DOMAIN-CONTAINING PROTEIN"/>
    <property type="match status" value="1"/>
</dbReference>
<feature type="site" description="Important for catalytic activity" evidence="7">
    <location>
        <position position="329"/>
    </location>
</feature>
<feature type="binding site" evidence="6">
    <location>
        <position position="249"/>
    </location>
    <ligand>
        <name>Mg(2+)</name>
        <dbReference type="ChEBI" id="CHEBI:18420"/>
        <label>1</label>
    </ligand>
</feature>
<keyword evidence="3" id="KW-0378">Hydrolase</keyword>
<evidence type="ECO:0000256" key="1">
    <source>
        <dbReference type="ARBA" id="ARBA00007092"/>
    </source>
</evidence>
<sequence>MDREISPPPIKRRKLGQSVPVDPTHLPPSMVPTPASPNTMRIFSWNINGITPFLQKSITSFFPKSSGPNSKNDSVPRASLRSFLHRHHWPSILLIQEVKIAHKDARTQDAVRTAINPSTTSTDNGPTYDAHFTLPNDPFNARGPRGSGKVYGVCSILRRSLSQRYTVNVRTVDWDAEGRVSVVELTNGEEKLAIFNIYAVNGTDNPYRDPTTGRVCGTRHDRKRAFHALLASECKRLEEQGWEVLLGGDMNVAPDARDGWPKLRTFPQAHVLNRSDFREKFLSGMGDGKEQKAAGFNGMDVWREMHRDERRYTYYSRGREWGTSCDRVDYFVTGRGAWERGLIKHCGILNSEAERGPSDHVPIWVDVAHPSTEKERS</sequence>
<protein>
    <recommendedName>
        <fullName evidence="9">Endonuclease/exonuclease/phosphatase domain-containing protein</fullName>
    </recommendedName>
</protein>
<feature type="active site" evidence="5">
    <location>
        <position position="198"/>
    </location>
</feature>
<name>A0A9P4WB91_CURKU</name>
<evidence type="ECO:0000313" key="11">
    <source>
        <dbReference type="Proteomes" id="UP000801428"/>
    </source>
</evidence>
<dbReference type="PANTHER" id="PTHR22748">
    <property type="entry name" value="AP ENDONUCLEASE"/>
    <property type="match status" value="1"/>
</dbReference>
<dbReference type="InterPro" id="IPR004808">
    <property type="entry name" value="AP_endonuc_1"/>
</dbReference>
<dbReference type="GO" id="GO:0006284">
    <property type="term" value="P:base-excision repair"/>
    <property type="evidence" value="ECO:0007669"/>
    <property type="project" value="TreeGrafter"/>
</dbReference>
<accession>A0A9P4WB91</accession>
<evidence type="ECO:0000256" key="4">
    <source>
        <dbReference type="ARBA" id="ARBA00022842"/>
    </source>
</evidence>
<dbReference type="Pfam" id="PF03372">
    <property type="entry name" value="Exo_endo_phos"/>
    <property type="match status" value="1"/>
</dbReference>
<dbReference type="Proteomes" id="UP000801428">
    <property type="component" value="Unassembled WGS sequence"/>
</dbReference>
<feature type="site" description="Transition state stabilizer" evidence="7">
    <location>
        <position position="251"/>
    </location>
</feature>
<feature type="active site" description="Proton donor/acceptor" evidence="5">
    <location>
        <position position="249"/>
    </location>
</feature>
<dbReference type="GO" id="GO:0003906">
    <property type="term" value="F:DNA-(apurinic or apyrimidinic site) endonuclease activity"/>
    <property type="evidence" value="ECO:0007669"/>
    <property type="project" value="TreeGrafter"/>
</dbReference>
<feature type="binding site" evidence="6">
    <location>
        <position position="251"/>
    </location>
    <ligand>
        <name>Mg(2+)</name>
        <dbReference type="ChEBI" id="CHEBI:18420"/>
        <label>1</label>
    </ligand>
</feature>
<reference evidence="10" key="1">
    <citation type="submission" date="2019-04" db="EMBL/GenBank/DDBJ databases">
        <title>Sequencing of skin fungus with MAO and IRED activity.</title>
        <authorList>
            <person name="Marsaioli A.J."/>
            <person name="Bonatto J.M.C."/>
            <person name="Reis Junior O."/>
        </authorList>
    </citation>
    <scope>NUCLEOTIDE SEQUENCE</scope>
    <source>
        <strain evidence="10">30M1</strain>
    </source>
</reference>
<keyword evidence="2 6" id="KW-0479">Metal-binding</keyword>
<dbReference type="InterPro" id="IPR036691">
    <property type="entry name" value="Endo/exonu/phosph_ase_sf"/>
</dbReference>
<evidence type="ECO:0000259" key="9">
    <source>
        <dbReference type="Pfam" id="PF03372"/>
    </source>
</evidence>
<evidence type="ECO:0000256" key="7">
    <source>
        <dbReference type="PIRSR" id="PIRSR604808-3"/>
    </source>
</evidence>
<feature type="binding site" evidence="6">
    <location>
        <position position="359"/>
    </location>
    <ligand>
        <name>Mg(2+)</name>
        <dbReference type="ChEBI" id="CHEBI:18420"/>
        <label>1</label>
    </ligand>
</feature>
<dbReference type="GO" id="GO:0008311">
    <property type="term" value="F:double-stranded DNA 3'-5' DNA exonuclease activity"/>
    <property type="evidence" value="ECO:0007669"/>
    <property type="project" value="TreeGrafter"/>
</dbReference>
<evidence type="ECO:0000256" key="5">
    <source>
        <dbReference type="PIRSR" id="PIRSR604808-1"/>
    </source>
</evidence>
<evidence type="ECO:0000313" key="10">
    <source>
        <dbReference type="EMBL" id="KAF3003222.1"/>
    </source>
</evidence>
<keyword evidence="6" id="KW-0464">Manganese</keyword>
<evidence type="ECO:0000256" key="3">
    <source>
        <dbReference type="ARBA" id="ARBA00022801"/>
    </source>
</evidence>
<keyword evidence="4 6" id="KW-0460">Magnesium</keyword>
<evidence type="ECO:0000256" key="6">
    <source>
        <dbReference type="PIRSR" id="PIRSR604808-2"/>
    </source>
</evidence>
<dbReference type="GO" id="GO:0046872">
    <property type="term" value="F:metal ion binding"/>
    <property type="evidence" value="ECO:0007669"/>
    <property type="project" value="UniProtKB-KW"/>
</dbReference>
<gene>
    <name evidence="10" type="ORF">E8E13_009873</name>
</gene>
<feature type="binding site" evidence="6">
    <location>
        <position position="46"/>
    </location>
    <ligand>
        <name>Mg(2+)</name>
        <dbReference type="ChEBI" id="CHEBI:18420"/>
        <label>1</label>
    </ligand>
</feature>
<dbReference type="PROSITE" id="PS51435">
    <property type="entry name" value="AP_NUCLEASE_F1_4"/>
    <property type="match status" value="1"/>
</dbReference>
<organism evidence="10 11">
    <name type="scientific">Curvularia kusanoi</name>
    <name type="common">Cochliobolus kusanoi</name>
    <dbReference type="NCBI Taxonomy" id="90978"/>
    <lineage>
        <taxon>Eukaryota</taxon>
        <taxon>Fungi</taxon>
        <taxon>Dikarya</taxon>
        <taxon>Ascomycota</taxon>
        <taxon>Pezizomycotina</taxon>
        <taxon>Dothideomycetes</taxon>
        <taxon>Pleosporomycetidae</taxon>
        <taxon>Pleosporales</taxon>
        <taxon>Pleosporineae</taxon>
        <taxon>Pleosporaceae</taxon>
        <taxon>Curvularia</taxon>
    </lineage>
</organism>
<proteinExistence type="inferred from homology"/>
<dbReference type="GO" id="GO:0008081">
    <property type="term" value="F:phosphoric diester hydrolase activity"/>
    <property type="evidence" value="ECO:0007669"/>
    <property type="project" value="TreeGrafter"/>
</dbReference>
<evidence type="ECO:0000256" key="8">
    <source>
        <dbReference type="SAM" id="MobiDB-lite"/>
    </source>
</evidence>
<dbReference type="Gene3D" id="3.60.10.10">
    <property type="entry name" value="Endonuclease/exonuclease/phosphatase"/>
    <property type="match status" value="1"/>
</dbReference>
<feature type="binding site" evidence="6">
    <location>
        <position position="97"/>
    </location>
    <ligand>
        <name>Mg(2+)</name>
        <dbReference type="ChEBI" id="CHEBI:18420"/>
        <label>1</label>
    </ligand>
</feature>
<comment type="cofactor">
    <cofactor evidence="6">
        <name>Mg(2+)</name>
        <dbReference type="ChEBI" id="CHEBI:18420"/>
    </cofactor>
    <cofactor evidence="6">
        <name>Mn(2+)</name>
        <dbReference type="ChEBI" id="CHEBI:29035"/>
    </cofactor>
    <text evidence="6">Probably binds two magnesium or manganese ions per subunit.</text>
</comment>
<keyword evidence="11" id="KW-1185">Reference proteome</keyword>
<dbReference type="AlphaFoldDB" id="A0A9P4WB91"/>
<feature type="site" description="Interaction with DNA substrate" evidence="7">
    <location>
        <position position="360"/>
    </location>
</feature>
<dbReference type="InterPro" id="IPR005135">
    <property type="entry name" value="Endo/exonuclease/phosphatase"/>
</dbReference>
<comment type="similarity">
    <text evidence="1">Belongs to the DNA repair enzymes AP/ExoA family.</text>
</comment>
<dbReference type="GO" id="GO:0005634">
    <property type="term" value="C:nucleus"/>
    <property type="evidence" value="ECO:0007669"/>
    <property type="project" value="TreeGrafter"/>
</dbReference>
<feature type="domain" description="Endonuclease/exonuclease/phosphatase" evidence="9">
    <location>
        <begin position="44"/>
        <end position="360"/>
    </location>
</feature>
<feature type="active site" description="Proton acceptor" evidence="5">
    <location>
        <position position="360"/>
    </location>
</feature>
<feature type="binding site" evidence="6">
    <location>
        <position position="360"/>
    </location>
    <ligand>
        <name>Mg(2+)</name>
        <dbReference type="ChEBI" id="CHEBI:18420"/>
        <label>1</label>
    </ligand>
</feature>